<evidence type="ECO:0000313" key="2">
    <source>
        <dbReference type="EMBL" id="KAG4419670.1"/>
    </source>
</evidence>
<keyword evidence="3" id="KW-1185">Reference proteome</keyword>
<dbReference type="AlphaFoldDB" id="A0A8H7TDM5"/>
<gene>
    <name evidence="2" type="ORF">IFR04_007170</name>
</gene>
<organism evidence="2 3">
    <name type="scientific">Cadophora malorum</name>
    <dbReference type="NCBI Taxonomy" id="108018"/>
    <lineage>
        <taxon>Eukaryota</taxon>
        <taxon>Fungi</taxon>
        <taxon>Dikarya</taxon>
        <taxon>Ascomycota</taxon>
        <taxon>Pezizomycotina</taxon>
        <taxon>Leotiomycetes</taxon>
        <taxon>Helotiales</taxon>
        <taxon>Ploettnerulaceae</taxon>
        <taxon>Cadophora</taxon>
    </lineage>
</organism>
<evidence type="ECO:0000313" key="3">
    <source>
        <dbReference type="Proteomes" id="UP000664132"/>
    </source>
</evidence>
<feature type="chain" id="PRO_5034766029" evidence="1">
    <location>
        <begin position="24"/>
        <end position="339"/>
    </location>
</feature>
<dbReference type="OrthoDB" id="3555204at2759"/>
<reference evidence="2" key="1">
    <citation type="submission" date="2021-02" db="EMBL/GenBank/DDBJ databases">
        <title>Genome sequence Cadophora malorum strain M34.</title>
        <authorList>
            <person name="Stefanovic E."/>
            <person name="Vu D."/>
            <person name="Scully C."/>
            <person name="Dijksterhuis J."/>
            <person name="Roader J."/>
            <person name="Houbraken J."/>
        </authorList>
    </citation>
    <scope>NUCLEOTIDE SEQUENCE</scope>
    <source>
        <strain evidence="2">M34</strain>
    </source>
</reference>
<name>A0A8H7TDM5_9HELO</name>
<dbReference type="EMBL" id="JAFJYH010000100">
    <property type="protein sequence ID" value="KAG4419670.1"/>
    <property type="molecule type" value="Genomic_DNA"/>
</dbReference>
<sequence length="339" mass="35898">MYQSSQHIFTLSYLLAISTISRAADDIGTCVDVECPVVPNSSAANCIVANQTFTSIGIVDYSVPITEGGLDLSWTLGIDDQILESDQYQREVERVLYLGTSPDVDLTSKDLDYFGCGFYITLPDNDNVVFEPNRTDSLSPACGDVLGNQCTLNLGTDLVSNAIEIARNSLDSVANQATTCSSIASAVQSNFPSSCTITSPQVHGFPLTGAGAAKPISASENSTSNCHPTIPRSNQLTRVASYKISASVYYNETAPAILGETPVMSFFWKQDGSNSSLIQSPSVNFQCLFASPMTTVGNNTMTNNGTDDDINGASERYGAGFGVLSTVALAAFLLTCGIV</sequence>
<feature type="signal peptide" evidence="1">
    <location>
        <begin position="1"/>
        <end position="23"/>
    </location>
</feature>
<comment type="caution">
    <text evidence="2">The sequence shown here is derived from an EMBL/GenBank/DDBJ whole genome shotgun (WGS) entry which is preliminary data.</text>
</comment>
<protein>
    <submittedName>
        <fullName evidence="2">Uncharacterized protein</fullName>
    </submittedName>
</protein>
<proteinExistence type="predicted"/>
<evidence type="ECO:0000256" key="1">
    <source>
        <dbReference type="SAM" id="SignalP"/>
    </source>
</evidence>
<accession>A0A8H7TDM5</accession>
<keyword evidence="1" id="KW-0732">Signal</keyword>
<dbReference type="Proteomes" id="UP000664132">
    <property type="component" value="Unassembled WGS sequence"/>
</dbReference>